<keyword evidence="7" id="KW-0012">Acyltransferase</keyword>
<dbReference type="InterPro" id="IPR006162">
    <property type="entry name" value="Ppantetheine_attach_site"/>
</dbReference>
<dbReference type="PANTHER" id="PTHR43775">
    <property type="entry name" value="FATTY ACID SYNTHASE"/>
    <property type="match status" value="1"/>
</dbReference>
<keyword evidence="2" id="KW-0596">Phosphopantetheine</keyword>
<dbReference type="Gene3D" id="1.10.1200.10">
    <property type="entry name" value="ACP-like"/>
    <property type="match status" value="1"/>
</dbReference>
<keyword evidence="4 11" id="KW-0808">Transferase</keyword>
<dbReference type="InterPro" id="IPR036299">
    <property type="entry name" value="Polyketide_synth_docking_sf"/>
</dbReference>
<dbReference type="InterPro" id="IPR001227">
    <property type="entry name" value="Ac_transferase_dom_sf"/>
</dbReference>
<feature type="domain" description="Ketosynthase family 3 (KS3)" evidence="10">
    <location>
        <begin position="33"/>
        <end position="458"/>
    </location>
</feature>
<dbReference type="SMART" id="SM00824">
    <property type="entry name" value="PKS_TE"/>
    <property type="match status" value="1"/>
</dbReference>
<dbReference type="InterPro" id="IPR015083">
    <property type="entry name" value="NorB/c/GfsB-D-like_docking"/>
</dbReference>
<evidence type="ECO:0000259" key="9">
    <source>
        <dbReference type="PROSITE" id="PS50075"/>
    </source>
</evidence>
<organism evidence="11 12">
    <name type="scientific">Saccharothrix texasensis</name>
    <dbReference type="NCBI Taxonomy" id="103734"/>
    <lineage>
        <taxon>Bacteria</taxon>
        <taxon>Bacillati</taxon>
        <taxon>Actinomycetota</taxon>
        <taxon>Actinomycetes</taxon>
        <taxon>Pseudonocardiales</taxon>
        <taxon>Pseudonocardiaceae</taxon>
        <taxon>Saccharothrix</taxon>
    </lineage>
</organism>
<dbReference type="FunFam" id="3.40.366.10:FF:000002">
    <property type="entry name" value="Probable polyketide synthase 2"/>
    <property type="match status" value="1"/>
</dbReference>
<dbReference type="GO" id="GO:0006633">
    <property type="term" value="P:fatty acid biosynthetic process"/>
    <property type="evidence" value="ECO:0007669"/>
    <property type="project" value="InterPro"/>
</dbReference>
<feature type="domain" description="Carrier" evidence="9">
    <location>
        <begin position="933"/>
        <end position="1011"/>
    </location>
</feature>
<comment type="cofactor">
    <cofactor evidence="1">
        <name>pantetheine 4'-phosphate</name>
        <dbReference type="ChEBI" id="CHEBI:47942"/>
    </cofactor>
</comment>
<dbReference type="SMART" id="SM00823">
    <property type="entry name" value="PKS_PP"/>
    <property type="match status" value="1"/>
</dbReference>
<dbReference type="FunFam" id="3.40.47.10:FF:000019">
    <property type="entry name" value="Polyketide synthase type I"/>
    <property type="match status" value="1"/>
</dbReference>
<keyword evidence="8" id="KW-0175">Coiled coil</keyword>
<dbReference type="PROSITE" id="PS00606">
    <property type="entry name" value="KS3_1"/>
    <property type="match status" value="1"/>
</dbReference>
<evidence type="ECO:0000256" key="8">
    <source>
        <dbReference type="SAM" id="Coils"/>
    </source>
</evidence>
<dbReference type="SUPFAM" id="SSF53474">
    <property type="entry name" value="alpha/beta-Hydrolases"/>
    <property type="match status" value="1"/>
</dbReference>
<comment type="caution">
    <text evidence="11">The sequence shown here is derived from an EMBL/GenBank/DDBJ whole genome shotgun (WGS) entry which is preliminary data.</text>
</comment>
<dbReference type="SMART" id="SM00825">
    <property type="entry name" value="PKS_KS"/>
    <property type="match status" value="1"/>
</dbReference>
<dbReference type="Pfam" id="PF00550">
    <property type="entry name" value="PP-binding"/>
    <property type="match status" value="1"/>
</dbReference>
<evidence type="ECO:0000259" key="10">
    <source>
        <dbReference type="PROSITE" id="PS52004"/>
    </source>
</evidence>
<dbReference type="Gene3D" id="3.30.70.3290">
    <property type="match status" value="1"/>
</dbReference>
<dbReference type="InterPro" id="IPR029058">
    <property type="entry name" value="AB_hydrolase_fold"/>
</dbReference>
<dbReference type="InterPro" id="IPR020802">
    <property type="entry name" value="TesA-like"/>
</dbReference>
<dbReference type="InterPro" id="IPR018201">
    <property type="entry name" value="Ketoacyl_synth_AS"/>
</dbReference>
<gene>
    <name evidence="11" type="ORF">EDD40_1115</name>
</gene>
<dbReference type="RefSeq" id="WP_123741928.1">
    <property type="nucleotide sequence ID" value="NZ_RJKM01000001.1"/>
</dbReference>
<keyword evidence="5" id="KW-0045">Antibiotic biosynthesis</keyword>
<dbReference type="InterPro" id="IPR032821">
    <property type="entry name" value="PKS_assoc"/>
</dbReference>
<evidence type="ECO:0000256" key="1">
    <source>
        <dbReference type="ARBA" id="ARBA00001957"/>
    </source>
</evidence>
<evidence type="ECO:0000256" key="6">
    <source>
        <dbReference type="ARBA" id="ARBA00023268"/>
    </source>
</evidence>
<protein>
    <submittedName>
        <fullName evidence="11">Acyl transferase domain-containing protein</fullName>
    </submittedName>
</protein>
<dbReference type="GO" id="GO:0004315">
    <property type="term" value="F:3-oxoacyl-[acyl-carrier-protein] synthase activity"/>
    <property type="evidence" value="ECO:0007669"/>
    <property type="project" value="InterPro"/>
</dbReference>
<dbReference type="OrthoDB" id="9778690at2"/>
<dbReference type="SMART" id="SM00827">
    <property type="entry name" value="PKS_AT"/>
    <property type="match status" value="1"/>
</dbReference>
<keyword evidence="6" id="KW-0511">Multifunctional enzyme</keyword>
<dbReference type="Pfam" id="PF16197">
    <property type="entry name" value="KAsynt_C_assoc"/>
    <property type="match status" value="1"/>
</dbReference>
<dbReference type="Gene3D" id="3.40.47.10">
    <property type="match status" value="1"/>
</dbReference>
<feature type="coiled-coil region" evidence="8">
    <location>
        <begin position="4"/>
        <end position="31"/>
    </location>
</feature>
<dbReference type="Pfam" id="PF08990">
    <property type="entry name" value="Docking"/>
    <property type="match status" value="1"/>
</dbReference>
<reference evidence="11 12" key="1">
    <citation type="submission" date="2018-11" db="EMBL/GenBank/DDBJ databases">
        <title>Sequencing the genomes of 1000 actinobacteria strains.</title>
        <authorList>
            <person name="Klenk H.-P."/>
        </authorList>
    </citation>
    <scope>NUCLEOTIDE SEQUENCE [LARGE SCALE GENOMIC DNA]</scope>
    <source>
        <strain evidence="11 12">DSM 44231</strain>
    </source>
</reference>
<keyword evidence="12" id="KW-1185">Reference proteome</keyword>
<dbReference type="InterPro" id="IPR014031">
    <property type="entry name" value="Ketoacyl_synth_C"/>
</dbReference>
<evidence type="ECO:0000256" key="4">
    <source>
        <dbReference type="ARBA" id="ARBA00022679"/>
    </source>
</evidence>
<proteinExistence type="predicted"/>
<evidence type="ECO:0000313" key="11">
    <source>
        <dbReference type="EMBL" id="ROP35860.1"/>
    </source>
</evidence>
<dbReference type="GO" id="GO:0004312">
    <property type="term" value="F:fatty acid synthase activity"/>
    <property type="evidence" value="ECO:0007669"/>
    <property type="project" value="TreeGrafter"/>
</dbReference>
<evidence type="ECO:0000313" key="12">
    <source>
        <dbReference type="Proteomes" id="UP000268727"/>
    </source>
</evidence>
<dbReference type="Pfam" id="PF02801">
    <property type="entry name" value="Ketoacyl-synt_C"/>
    <property type="match status" value="1"/>
</dbReference>
<dbReference type="InterPro" id="IPR001031">
    <property type="entry name" value="Thioesterase"/>
</dbReference>
<dbReference type="InterPro" id="IPR014043">
    <property type="entry name" value="Acyl_transferase_dom"/>
</dbReference>
<dbReference type="Gene3D" id="3.40.50.1820">
    <property type="entry name" value="alpha/beta hydrolase"/>
    <property type="match status" value="1"/>
</dbReference>
<dbReference type="Pfam" id="PF00698">
    <property type="entry name" value="Acyl_transf_1"/>
    <property type="match status" value="1"/>
</dbReference>
<dbReference type="PROSITE" id="PS50075">
    <property type="entry name" value="CARRIER"/>
    <property type="match status" value="1"/>
</dbReference>
<dbReference type="InterPro" id="IPR020841">
    <property type="entry name" value="PKS_Beta-ketoAc_synthase_dom"/>
</dbReference>
<dbReference type="SUPFAM" id="SSF55048">
    <property type="entry name" value="Probable ACP-binding domain of malonyl-CoA ACP transacylase"/>
    <property type="match status" value="1"/>
</dbReference>
<dbReference type="EMBL" id="RJKM01000001">
    <property type="protein sequence ID" value="ROP35860.1"/>
    <property type="molecule type" value="Genomic_DNA"/>
</dbReference>
<dbReference type="Pfam" id="PF00975">
    <property type="entry name" value="Thioesterase"/>
    <property type="match status" value="1"/>
</dbReference>
<dbReference type="InterPro" id="IPR036736">
    <property type="entry name" value="ACP-like_sf"/>
</dbReference>
<evidence type="ECO:0000256" key="2">
    <source>
        <dbReference type="ARBA" id="ARBA00022450"/>
    </source>
</evidence>
<dbReference type="InterPro" id="IPR020806">
    <property type="entry name" value="PKS_PP-bd"/>
</dbReference>
<dbReference type="PROSITE" id="PS00012">
    <property type="entry name" value="PHOSPHOPANTETHEINE"/>
    <property type="match status" value="1"/>
</dbReference>
<dbReference type="SUPFAM" id="SSF52151">
    <property type="entry name" value="FabD/lysophospholipase-like"/>
    <property type="match status" value="1"/>
</dbReference>
<dbReference type="InterPro" id="IPR016036">
    <property type="entry name" value="Malonyl_transacylase_ACP-bd"/>
</dbReference>
<keyword evidence="3" id="KW-0597">Phosphoprotein</keyword>
<accession>A0A3N1GZX9</accession>
<evidence type="ECO:0000256" key="5">
    <source>
        <dbReference type="ARBA" id="ARBA00023194"/>
    </source>
</evidence>
<dbReference type="InterPro" id="IPR009081">
    <property type="entry name" value="PP-bd_ACP"/>
</dbReference>
<dbReference type="PROSITE" id="PS52004">
    <property type="entry name" value="KS3_2"/>
    <property type="match status" value="1"/>
</dbReference>
<dbReference type="SUPFAM" id="SSF101173">
    <property type="entry name" value="Docking domain B of the erythromycin polyketide synthase (DEBS)"/>
    <property type="match status" value="1"/>
</dbReference>
<name>A0A3N1GZX9_9PSEU</name>
<dbReference type="Pfam" id="PF00109">
    <property type="entry name" value="ketoacyl-synt"/>
    <property type="match status" value="1"/>
</dbReference>
<dbReference type="SUPFAM" id="SSF53901">
    <property type="entry name" value="Thiolase-like"/>
    <property type="match status" value="1"/>
</dbReference>
<evidence type="ECO:0000256" key="3">
    <source>
        <dbReference type="ARBA" id="ARBA00022553"/>
    </source>
</evidence>
<sequence>MSDEQRLREYLKRATVELQETRRRLRDVQERHNEPIAIIGMACRFPGGVTSPEELWKLVESDVDAVSAFPDDRGWDVEGLYHTDPDELGKSYVKEGGFLHDAADFDAEFFGISPREALVVDPQHRVLMEVTWEALERAGIDPTTLRGSRTGVYAGAVTNDYAALLAGSSDDVEAYRMTGAAQSVLSGRVAYALGFEGPAITVDSACSTSLVALHLAMQALRRDECSLAVAGAATVMATPVSFVDFSRQRGFAPDARVKAFAEAADGTIFSEGVGALVVERLSDALRNGHPVLAVVRGSAINQDGASNGLTAPNGPSQVRVIEQALGSARLTAGDVDAVEAHGTGTMLGDPIEAQALLATYGRRTATEPLWLGSVKSNLGHTLAAAGFAGVMKMVMAMRHGRLPRTLHVDAPTSHVDWDSGAVRLLTEPRDWPDTGRPRRAGVSAFGMSGTNAHVIIEQFVREPEDLPASDAVPPLLVSGRSPAALAAQAGRLRDYLDATDVPVADVGFSLATTRAALEHRAVVLGSDRAELVGALDALSRGESADGLVSGGVTDTGRTVFVFPGQGSQWAGMALELLDSSPVYAARLRECADAVERHVTWSVEDVLRQREGAPALDRIEVLQPVLFAVMVSLAELWRSHGVEPDAVVGHSQGEVAAACVSGALSVEDGAKLIVLRSRLFADELVGRGAVASIAAGRAEVEALLDDRLSIAGVNGPGAVTVAGPVPALEELVAELTGRGIRARVIASTVASHSPQVDRLRDRIAELLSFVKPRKGAVPLYSTVSGEVLDGSELDAGYWFENCRRPVNFEPVVRALLVDGFRTFVESSPHPVLTTGVDGTAEEAGVDAVVVGTLRRDAGDLRRFHASLGEAYTRGVPVDWSALFAGIPARRVDLPTYAFQRRRYWARGATSPAVADRSAASGAGALDVVGVDPAERARLVLHRVRVEIATVLKQPDLDAVVMNRPFLEMGLDSLTTVELRNRLNTATGLRLTAREILELRTPEALVKHLRSRLEGTAVDERRSETTSLFEQARAAGDAAAFTEALIASSTGRPAFDSPVGATAADPLRLATGPRGPRLICLPTALADSGPHQYAPFAKRFAGQRDVVVLTMPGFAAGELVPASFPVLAEHVAEVVTDIADGEPFVLVGYSSGGLVAHAAAKLLEERGTPAAGLALLDTYPWDAAIITAIRPQLFAGVAERLTEVDDTRLTAMGAYLRLMDEWKPAGLKAPTLLVRADRPMREWPEEITSVDGWQSYWAEPSTVVDVEADHFSVIDAHVDGAVRAVETWLDDELMERS</sequence>
<dbReference type="Gene3D" id="3.40.366.10">
    <property type="entry name" value="Malonyl-Coenzyme A Acyl Carrier Protein, domain 2"/>
    <property type="match status" value="1"/>
</dbReference>
<dbReference type="InterPro" id="IPR016035">
    <property type="entry name" value="Acyl_Trfase/lysoPLipase"/>
</dbReference>
<dbReference type="InterPro" id="IPR014030">
    <property type="entry name" value="Ketoacyl_synth_N"/>
</dbReference>
<dbReference type="GO" id="GO:0033068">
    <property type="term" value="P:macrolide biosynthetic process"/>
    <property type="evidence" value="ECO:0007669"/>
    <property type="project" value="UniProtKB-ARBA"/>
</dbReference>
<dbReference type="GO" id="GO:0031177">
    <property type="term" value="F:phosphopantetheine binding"/>
    <property type="evidence" value="ECO:0007669"/>
    <property type="project" value="InterPro"/>
</dbReference>
<dbReference type="CDD" id="cd00833">
    <property type="entry name" value="PKS"/>
    <property type="match status" value="1"/>
</dbReference>
<dbReference type="Proteomes" id="UP000268727">
    <property type="component" value="Unassembled WGS sequence"/>
</dbReference>
<dbReference type="InterPro" id="IPR050091">
    <property type="entry name" value="PKS_NRPS_Biosynth_Enz"/>
</dbReference>
<dbReference type="InterPro" id="IPR016039">
    <property type="entry name" value="Thiolase-like"/>
</dbReference>
<evidence type="ECO:0000256" key="7">
    <source>
        <dbReference type="ARBA" id="ARBA00023315"/>
    </source>
</evidence>
<dbReference type="PANTHER" id="PTHR43775:SF51">
    <property type="entry name" value="INACTIVE PHENOLPHTHIOCEROL SYNTHESIS POLYKETIDE SYNTHASE TYPE I PKS1-RELATED"/>
    <property type="match status" value="1"/>
</dbReference>